<dbReference type="GO" id="GO:0016438">
    <property type="term" value="F:tRNA-queuosine(34) beta-mannosyltransferase activity"/>
    <property type="evidence" value="ECO:0007669"/>
    <property type="project" value="UniProtKB-EC"/>
</dbReference>
<organism evidence="9 10">
    <name type="scientific">Reinekea marinisedimentorum</name>
    <dbReference type="NCBI Taxonomy" id="230495"/>
    <lineage>
        <taxon>Bacteria</taxon>
        <taxon>Pseudomonadati</taxon>
        <taxon>Pseudomonadota</taxon>
        <taxon>Gammaproteobacteria</taxon>
        <taxon>Oceanospirillales</taxon>
        <taxon>Saccharospirillaceae</taxon>
        <taxon>Reinekea</taxon>
    </lineage>
</organism>
<dbReference type="Proteomes" id="UP000295793">
    <property type="component" value="Unassembled WGS sequence"/>
</dbReference>
<keyword evidence="10" id="KW-1185">Reference proteome</keyword>
<gene>
    <name evidence="9" type="ORF">BCF53_11159</name>
</gene>
<evidence type="ECO:0000259" key="7">
    <source>
        <dbReference type="Pfam" id="PF00534"/>
    </source>
</evidence>
<feature type="domain" description="Glycosyl transferase family 1" evidence="7">
    <location>
        <begin position="184"/>
        <end position="333"/>
    </location>
</feature>
<evidence type="ECO:0000256" key="3">
    <source>
        <dbReference type="ARBA" id="ARBA00022679"/>
    </source>
</evidence>
<evidence type="ECO:0000313" key="9">
    <source>
        <dbReference type="EMBL" id="TCS39968.1"/>
    </source>
</evidence>
<dbReference type="RefSeq" id="WP_132702184.1">
    <property type="nucleotide sequence ID" value="NZ_SLZR01000011.1"/>
</dbReference>
<dbReference type="Pfam" id="PF12038">
    <property type="entry name" value="QTMAN_N"/>
    <property type="match status" value="1"/>
</dbReference>
<name>A0A4R3I2T5_9GAMM</name>
<evidence type="ECO:0000256" key="4">
    <source>
        <dbReference type="ARBA" id="ARBA00044517"/>
    </source>
</evidence>
<sequence>MTQPQALLLSGYHALSQKHWADFVTQNTPYHWQQIALPPRYFSWRMRGAPLSVAALSNEKMSANYELLLATSSIDLSVVQSLYPNLRNTPSILYFHENQFAYPKQNTPGSVVDWQMVNLYSALRADKLLFNTEFNRSSFLGGVEALLKKMPDLVPKHLVESLSNKSALLPVPIPAPASTRTRRAEQTKALKIIWNHRWEWDKNPELLLCIFKQIEALKLPVTFILTGQKFRTIPDALLEICNSYESRIEQADFIESVEEYRQALAQADIVLSTADHEFQGIAVMEAVSEGCIPLLPNRLSYPNIFTADYLYAGTGSNEKQALAAVKKLSHWLKHGLPDAPDLTGYYEQSLIATYREALEF</sequence>
<dbReference type="OrthoDB" id="9792163at2"/>
<dbReference type="EMBL" id="SLZR01000011">
    <property type="protein sequence ID" value="TCS39968.1"/>
    <property type="molecule type" value="Genomic_DNA"/>
</dbReference>
<accession>A0A4R3I2T5</accession>
<keyword evidence="3 9" id="KW-0808">Transferase</keyword>
<dbReference type="PANTHER" id="PTHR13615:SF3">
    <property type="entry name" value="GLYCOSYLTRANSFERASE-LIKE DOMAIN-CONTAINING PROTEIN 1"/>
    <property type="match status" value="1"/>
</dbReference>
<dbReference type="AlphaFoldDB" id="A0A4R3I2T5"/>
<proteinExistence type="inferred from homology"/>
<evidence type="ECO:0000259" key="8">
    <source>
        <dbReference type="Pfam" id="PF12038"/>
    </source>
</evidence>
<evidence type="ECO:0000256" key="2">
    <source>
        <dbReference type="ARBA" id="ARBA00022676"/>
    </source>
</evidence>
<comment type="catalytic activity">
    <reaction evidence="6">
        <text>queuosine(34) in tRNA(Asp) + GDP-alpha-D-mannose = O-4''-alpha-D-mannosylqueuosine(34) in tRNA(Asp) + GDP + H(+)</text>
        <dbReference type="Rhea" id="RHEA:12885"/>
        <dbReference type="Rhea" id="RHEA-COMP:18572"/>
        <dbReference type="Rhea" id="RHEA-COMP:18581"/>
        <dbReference type="ChEBI" id="CHEBI:15378"/>
        <dbReference type="ChEBI" id="CHEBI:57527"/>
        <dbReference type="ChEBI" id="CHEBI:58189"/>
        <dbReference type="ChEBI" id="CHEBI:194431"/>
        <dbReference type="ChEBI" id="CHEBI:194442"/>
        <dbReference type="EC" id="2.4.1.110"/>
    </reaction>
    <physiologicalReaction direction="left-to-right" evidence="6">
        <dbReference type="Rhea" id="RHEA:12886"/>
    </physiologicalReaction>
</comment>
<feature type="domain" description="tRNA-queuosine alpha-mannosyltransferase N-terminal" evidence="8">
    <location>
        <begin position="6"/>
        <end position="173"/>
    </location>
</feature>
<dbReference type="SUPFAM" id="SSF53756">
    <property type="entry name" value="UDP-Glycosyltransferase/glycogen phosphorylase"/>
    <property type="match status" value="1"/>
</dbReference>
<reference evidence="9 10" key="1">
    <citation type="submission" date="2019-03" db="EMBL/GenBank/DDBJ databases">
        <title>Genomic Encyclopedia of Archaeal and Bacterial Type Strains, Phase II (KMG-II): from individual species to whole genera.</title>
        <authorList>
            <person name="Goeker M."/>
        </authorList>
    </citation>
    <scope>NUCLEOTIDE SEQUENCE [LARGE SCALE GENOMIC DNA]</scope>
    <source>
        <strain evidence="9 10">DSM 15388</strain>
    </source>
</reference>
<dbReference type="InterPro" id="IPR022701">
    <property type="entry name" value="QTMAN_N"/>
</dbReference>
<evidence type="ECO:0000256" key="6">
    <source>
        <dbReference type="ARBA" id="ARBA00048439"/>
    </source>
</evidence>
<dbReference type="Pfam" id="PF00534">
    <property type="entry name" value="Glycos_transf_1"/>
    <property type="match status" value="1"/>
</dbReference>
<comment type="similarity">
    <text evidence="1">Belongs to the glycosyltransferase group 1 family. Glycosyltransferase 4 subfamily.</text>
</comment>
<dbReference type="InterPro" id="IPR051862">
    <property type="entry name" value="GT-like_domain_containing_1"/>
</dbReference>
<evidence type="ECO:0000313" key="10">
    <source>
        <dbReference type="Proteomes" id="UP000295793"/>
    </source>
</evidence>
<dbReference type="EC" id="2.4.1.110" evidence="4"/>
<dbReference type="InterPro" id="IPR001296">
    <property type="entry name" value="Glyco_trans_1"/>
</dbReference>
<evidence type="ECO:0000256" key="5">
    <source>
        <dbReference type="ARBA" id="ARBA00044539"/>
    </source>
</evidence>
<protein>
    <recommendedName>
        <fullName evidence="5">tRNA-queuosine alpha-mannosyltransferase</fullName>
        <ecNumber evidence="4">2.4.1.110</ecNumber>
    </recommendedName>
</protein>
<evidence type="ECO:0000256" key="1">
    <source>
        <dbReference type="ARBA" id="ARBA00009481"/>
    </source>
</evidence>
<keyword evidence="2" id="KW-0328">Glycosyltransferase</keyword>
<dbReference type="PANTHER" id="PTHR13615">
    <property type="entry name" value="GLYCOSYLTRANSFERASE-LIKE 1"/>
    <property type="match status" value="1"/>
</dbReference>
<dbReference type="Gene3D" id="3.40.50.2000">
    <property type="entry name" value="Glycogen Phosphorylase B"/>
    <property type="match status" value="1"/>
</dbReference>
<comment type="caution">
    <text evidence="9">The sequence shown here is derived from an EMBL/GenBank/DDBJ whole genome shotgun (WGS) entry which is preliminary data.</text>
</comment>